<sequence length="71" mass="8453">MAHGVLFLFHGFLRCLPLFFLLLLKTDACLSSFRLLQVRSLIRLYQTWQQALQGLLIFRNSERPRRRHPAQ</sequence>
<evidence type="ECO:0000313" key="2">
    <source>
        <dbReference type="Proteomes" id="UP000006729"/>
    </source>
</evidence>
<accession>A0ACC0RQD9</accession>
<name>A0ACC0RQD9_POPTR</name>
<keyword evidence="2" id="KW-1185">Reference proteome</keyword>
<reference evidence="1 2" key="1">
    <citation type="journal article" date="2006" name="Science">
        <title>The genome of black cottonwood, Populus trichocarpa (Torr. &amp; Gray).</title>
        <authorList>
            <person name="Tuskan G.A."/>
            <person name="Difazio S."/>
            <person name="Jansson S."/>
            <person name="Bohlmann J."/>
            <person name="Grigoriev I."/>
            <person name="Hellsten U."/>
            <person name="Putnam N."/>
            <person name="Ralph S."/>
            <person name="Rombauts S."/>
            <person name="Salamov A."/>
            <person name="Schein J."/>
            <person name="Sterck L."/>
            <person name="Aerts A."/>
            <person name="Bhalerao R.R."/>
            <person name="Bhalerao R.P."/>
            <person name="Blaudez D."/>
            <person name="Boerjan W."/>
            <person name="Brun A."/>
            <person name="Brunner A."/>
            <person name="Busov V."/>
            <person name="Campbell M."/>
            <person name="Carlson J."/>
            <person name="Chalot M."/>
            <person name="Chapman J."/>
            <person name="Chen G.L."/>
            <person name="Cooper D."/>
            <person name="Coutinho P.M."/>
            <person name="Couturier J."/>
            <person name="Covert S."/>
            <person name="Cronk Q."/>
            <person name="Cunningham R."/>
            <person name="Davis J."/>
            <person name="Degroeve S."/>
            <person name="Dejardin A."/>
            <person name="Depamphilis C."/>
            <person name="Detter J."/>
            <person name="Dirks B."/>
            <person name="Dubchak I."/>
            <person name="Duplessis S."/>
            <person name="Ehlting J."/>
            <person name="Ellis B."/>
            <person name="Gendler K."/>
            <person name="Goodstein D."/>
            <person name="Gribskov M."/>
            <person name="Grimwood J."/>
            <person name="Groover A."/>
            <person name="Gunter L."/>
            <person name="Hamberger B."/>
            <person name="Heinze B."/>
            <person name="Helariutta Y."/>
            <person name="Henrissat B."/>
            <person name="Holligan D."/>
            <person name="Holt R."/>
            <person name="Huang W."/>
            <person name="Islam-Faridi N."/>
            <person name="Jones S."/>
            <person name="Jones-Rhoades M."/>
            <person name="Jorgensen R."/>
            <person name="Joshi C."/>
            <person name="Kangasjarvi J."/>
            <person name="Karlsson J."/>
            <person name="Kelleher C."/>
            <person name="Kirkpatrick R."/>
            <person name="Kirst M."/>
            <person name="Kohler A."/>
            <person name="Kalluri U."/>
            <person name="Larimer F."/>
            <person name="Leebens-Mack J."/>
            <person name="Leple J.C."/>
            <person name="Locascio P."/>
            <person name="Lou Y."/>
            <person name="Lucas S."/>
            <person name="Martin F."/>
            <person name="Montanini B."/>
            <person name="Napoli C."/>
            <person name="Nelson D.R."/>
            <person name="Nelson C."/>
            <person name="Nieminen K."/>
            <person name="Nilsson O."/>
            <person name="Pereda V."/>
            <person name="Peter G."/>
            <person name="Philippe R."/>
            <person name="Pilate G."/>
            <person name="Poliakov A."/>
            <person name="Razumovskaya J."/>
            <person name="Richardson P."/>
            <person name="Rinaldi C."/>
            <person name="Ritland K."/>
            <person name="Rouze P."/>
            <person name="Ryaboy D."/>
            <person name="Schmutz J."/>
            <person name="Schrader J."/>
            <person name="Segerman B."/>
            <person name="Shin H."/>
            <person name="Siddiqui A."/>
            <person name="Sterky F."/>
            <person name="Terry A."/>
            <person name="Tsai C.J."/>
            <person name="Uberbacher E."/>
            <person name="Unneberg P."/>
            <person name="Vahala J."/>
            <person name="Wall K."/>
            <person name="Wessler S."/>
            <person name="Yang G."/>
            <person name="Yin T."/>
            <person name="Douglas C."/>
            <person name="Marra M."/>
            <person name="Sandberg G."/>
            <person name="Van de Peer Y."/>
            <person name="Rokhsar D."/>
        </authorList>
    </citation>
    <scope>NUCLEOTIDE SEQUENCE [LARGE SCALE GENOMIC DNA]</scope>
    <source>
        <strain evidence="2">cv. Nisqually</strain>
    </source>
</reference>
<protein>
    <submittedName>
        <fullName evidence="1">Uncharacterized protein</fullName>
    </submittedName>
</protein>
<gene>
    <name evidence="1" type="ORF">POPTR_017G104601v4</name>
</gene>
<comment type="caution">
    <text evidence="1">The sequence shown here is derived from an EMBL/GenBank/DDBJ whole genome shotgun (WGS) entry which is preliminary data.</text>
</comment>
<evidence type="ECO:0000313" key="1">
    <source>
        <dbReference type="EMBL" id="KAI9379503.1"/>
    </source>
</evidence>
<proteinExistence type="predicted"/>
<dbReference type="EMBL" id="CM009306">
    <property type="protein sequence ID" value="KAI9379503.1"/>
    <property type="molecule type" value="Genomic_DNA"/>
</dbReference>
<dbReference type="Proteomes" id="UP000006729">
    <property type="component" value="Chromosome 17"/>
</dbReference>
<organism evidence="1 2">
    <name type="scientific">Populus trichocarpa</name>
    <name type="common">Western balsam poplar</name>
    <name type="synonym">Populus balsamifera subsp. trichocarpa</name>
    <dbReference type="NCBI Taxonomy" id="3694"/>
    <lineage>
        <taxon>Eukaryota</taxon>
        <taxon>Viridiplantae</taxon>
        <taxon>Streptophyta</taxon>
        <taxon>Embryophyta</taxon>
        <taxon>Tracheophyta</taxon>
        <taxon>Spermatophyta</taxon>
        <taxon>Magnoliopsida</taxon>
        <taxon>eudicotyledons</taxon>
        <taxon>Gunneridae</taxon>
        <taxon>Pentapetalae</taxon>
        <taxon>rosids</taxon>
        <taxon>fabids</taxon>
        <taxon>Malpighiales</taxon>
        <taxon>Salicaceae</taxon>
        <taxon>Saliceae</taxon>
        <taxon>Populus</taxon>
    </lineage>
</organism>